<feature type="compositionally biased region" description="Polar residues" evidence="1">
    <location>
        <begin position="859"/>
        <end position="870"/>
    </location>
</feature>
<feature type="region of interest" description="Disordered" evidence="1">
    <location>
        <begin position="856"/>
        <end position="923"/>
    </location>
</feature>
<evidence type="ECO:0000313" key="2">
    <source>
        <dbReference type="EMBL" id="KAL2916031.1"/>
    </source>
</evidence>
<comment type="caution">
    <text evidence="2">The sequence shown here is derived from an EMBL/GenBank/DDBJ whole genome shotgun (WGS) entry which is preliminary data.</text>
</comment>
<sequence length="1024" mass="111134">MLFASAAPRRRRHASGDDVAFLTAEEYDRGDPLRADTGQPAPYVFLGPHPSSTLVAGGPSIVHTHISPALARRVANPAGSGSGGRLGATGAGANRWASHDVFYGVQVDGDPHDSGLGLDSDADSDVDDSVAATTDPASRRLCRVGGNGAAISAARSLRRVWIKDFPAVYTAAARTKPRGRARAGEMSAAMARDLAGSAGRGVSLRMMVYPLTAKPFPQCHKLVLTCPSEDAFFHWTFLCTPFSFATLAREMRWDLPQMAGDAMAATFESFGRTVRDRVREFTARLHVGSAEDGAVLTFSEIVCGYRTVDLLSLSFRPSDWADVQQDVRVDFGRMKAYHDRLKSTLVQVMDTVARYQPGLLLAANLGPEVAPTVQPRRWSDTVNHLLPRSIHIDPSSASPSSQNAWNELGEAADASRRPRIMTPQERLLRKKAFVLTTMPDQYTSEAVFSKTVFVRVMTPEMQYESESYTRRLTFTFYTRGPADKPDAYYIVATSSPAVRTGDGRPASGASGSPAFGHDNDDVFFSFTSEDITAERFLEMTRHTNVATGHDSAQASAMGGDRCGHPRVRGWKAQAATANDVLQPQHRSRGRHRAREARIGFHPDEGVGGVVGIIGGDYLGGVEDEPERYYALLRIYADDQDSKAAKLRAVLRAPATKPVPKPTKAPVRVSDSIEMLFGRPRGPVTFADFGGDNTGGDSAAAPDSSPPKDGLQSSTRIPPLQTAELVFVELVMFRTSHLLTIKFTETRRELIKAQIQEKVAHLQAETSLCRARLDAVLAVVQKRNYALWTILGNIRTPRPEAFVGATTMQLQDDRSHGAPKRAITVPQAEMFAVADAAKLPADSSRLSERHAALLQKHNKTASLSRGTQQFGFPSPERLTGIQSASQPDAAHESRSRQKAHSDQAGKSASTTESQPADAELIPPRPVAPLCATRIPVQISARRGQTALEREMALCQRQRAVQQGMARNGGKPAIVTHKTGRATSAWRAADADPPWTNAKSPFASLAPDQIENGDWTARGFSTVHKQ</sequence>
<protein>
    <submittedName>
        <fullName evidence="2">Uncharacterized protein</fullName>
    </submittedName>
</protein>
<dbReference type="PANTHER" id="PTHR34230:SF2">
    <property type="entry name" value="SPINDLE ASSEMBLY ABNORMAL PROTEIN 6 N-TERMINAL DOMAIN-CONTAINING PROTEIN"/>
    <property type="match status" value="1"/>
</dbReference>
<organism evidence="2 3">
    <name type="scientific">Polyrhizophydium stewartii</name>
    <dbReference type="NCBI Taxonomy" id="2732419"/>
    <lineage>
        <taxon>Eukaryota</taxon>
        <taxon>Fungi</taxon>
        <taxon>Fungi incertae sedis</taxon>
        <taxon>Chytridiomycota</taxon>
        <taxon>Chytridiomycota incertae sedis</taxon>
        <taxon>Chytridiomycetes</taxon>
        <taxon>Rhizophydiales</taxon>
        <taxon>Rhizophydiales incertae sedis</taxon>
        <taxon>Polyrhizophydium</taxon>
    </lineage>
</organism>
<keyword evidence="3" id="KW-1185">Reference proteome</keyword>
<accession>A0ABR4N917</accession>
<feature type="compositionally biased region" description="Basic and acidic residues" evidence="1">
    <location>
        <begin position="888"/>
        <end position="902"/>
    </location>
</feature>
<gene>
    <name evidence="2" type="ORF">HK105_204455</name>
</gene>
<feature type="region of interest" description="Disordered" evidence="1">
    <location>
        <begin position="113"/>
        <end position="133"/>
    </location>
</feature>
<feature type="compositionally biased region" description="Polar residues" evidence="1">
    <location>
        <begin position="903"/>
        <end position="913"/>
    </location>
</feature>
<name>A0ABR4N917_9FUNG</name>
<reference evidence="2 3" key="1">
    <citation type="submission" date="2023-09" db="EMBL/GenBank/DDBJ databases">
        <title>Pangenome analysis of Batrachochytrium dendrobatidis and related Chytrids.</title>
        <authorList>
            <person name="Yacoub M.N."/>
            <person name="Stajich J.E."/>
            <person name="James T.Y."/>
        </authorList>
    </citation>
    <scope>NUCLEOTIDE SEQUENCE [LARGE SCALE GENOMIC DNA]</scope>
    <source>
        <strain evidence="2 3">JEL0888</strain>
    </source>
</reference>
<feature type="region of interest" description="Disordered" evidence="1">
    <location>
        <begin position="686"/>
        <end position="714"/>
    </location>
</feature>
<proteinExistence type="predicted"/>
<dbReference type="EMBL" id="JADGIZ020000019">
    <property type="protein sequence ID" value="KAL2916031.1"/>
    <property type="molecule type" value="Genomic_DNA"/>
</dbReference>
<evidence type="ECO:0000256" key="1">
    <source>
        <dbReference type="SAM" id="MobiDB-lite"/>
    </source>
</evidence>
<dbReference type="PANTHER" id="PTHR34230">
    <property type="entry name" value="ASSEMBLY ABNORMAL PROTEIN 6, PUTATIVE-RELATED"/>
    <property type="match status" value="1"/>
</dbReference>
<dbReference type="Proteomes" id="UP001527925">
    <property type="component" value="Unassembled WGS sequence"/>
</dbReference>
<feature type="region of interest" description="Disordered" evidence="1">
    <location>
        <begin position="980"/>
        <end position="1008"/>
    </location>
</feature>
<evidence type="ECO:0000313" key="3">
    <source>
        <dbReference type="Proteomes" id="UP001527925"/>
    </source>
</evidence>